<feature type="region of interest" description="Disordered" evidence="1">
    <location>
        <begin position="20"/>
        <end position="56"/>
    </location>
</feature>
<dbReference type="InterPro" id="IPR000242">
    <property type="entry name" value="PTP_cat"/>
</dbReference>
<dbReference type="SUPFAM" id="SSF52799">
    <property type="entry name" value="(Phosphotyrosine protein) phosphatases II"/>
    <property type="match status" value="1"/>
</dbReference>
<dbReference type="SMART" id="SM00194">
    <property type="entry name" value="PTPc"/>
    <property type="match status" value="1"/>
</dbReference>
<evidence type="ECO:0000313" key="5">
    <source>
        <dbReference type="EMBL" id="CAJ0586404.1"/>
    </source>
</evidence>
<dbReference type="Proteomes" id="UP001177023">
    <property type="component" value="Unassembled WGS sequence"/>
</dbReference>
<evidence type="ECO:0000313" key="4">
    <source>
        <dbReference type="EMBL" id="CAJ0567684.1"/>
    </source>
</evidence>
<feature type="domain" description="Tyrosine specific protein phosphatases" evidence="3">
    <location>
        <begin position="249"/>
        <end position="321"/>
    </location>
</feature>
<dbReference type="PROSITE" id="PS00383">
    <property type="entry name" value="TYR_PHOSPHATASE_1"/>
    <property type="match status" value="1"/>
</dbReference>
<keyword evidence="6" id="KW-1185">Reference proteome</keyword>
<comment type="caution">
    <text evidence="4">The sequence shown here is derived from an EMBL/GenBank/DDBJ whole genome shotgun (WGS) entry which is preliminary data.</text>
</comment>
<dbReference type="PRINTS" id="PR00700">
    <property type="entry name" value="PRTYPHPHTASE"/>
</dbReference>
<evidence type="ECO:0000256" key="1">
    <source>
        <dbReference type="SAM" id="MobiDB-lite"/>
    </source>
</evidence>
<feature type="non-terminal residue" evidence="4">
    <location>
        <position position="358"/>
    </location>
</feature>
<dbReference type="EMBL" id="CATQJA010002708">
    <property type="protein sequence ID" value="CAJ0586404.1"/>
    <property type="molecule type" value="Genomic_DNA"/>
</dbReference>
<dbReference type="SMART" id="SM00404">
    <property type="entry name" value="PTPc_motif"/>
    <property type="match status" value="1"/>
</dbReference>
<dbReference type="InterPro" id="IPR029021">
    <property type="entry name" value="Prot-tyrosine_phosphatase-like"/>
</dbReference>
<dbReference type="AlphaFoldDB" id="A0AA36FUH3"/>
<dbReference type="InterPro" id="IPR052782">
    <property type="entry name" value="Oocyte-zygote_transition_reg"/>
</dbReference>
<proteinExistence type="predicted"/>
<dbReference type="InterPro" id="IPR016130">
    <property type="entry name" value="Tyr_Pase_AS"/>
</dbReference>
<evidence type="ECO:0000259" key="3">
    <source>
        <dbReference type="PROSITE" id="PS50056"/>
    </source>
</evidence>
<reference evidence="4" key="1">
    <citation type="submission" date="2023-06" db="EMBL/GenBank/DDBJ databases">
        <authorList>
            <person name="Delattre M."/>
        </authorList>
    </citation>
    <scope>NUCLEOTIDE SEQUENCE</scope>
    <source>
        <strain evidence="4">AF72</strain>
    </source>
</reference>
<dbReference type="GO" id="GO:0004725">
    <property type="term" value="F:protein tyrosine phosphatase activity"/>
    <property type="evidence" value="ECO:0007669"/>
    <property type="project" value="InterPro"/>
</dbReference>
<feature type="domain" description="Tyrosine-protein phosphatase" evidence="2">
    <location>
        <begin position="78"/>
        <end position="330"/>
    </location>
</feature>
<dbReference type="InterPro" id="IPR003595">
    <property type="entry name" value="Tyr_Pase_cat"/>
</dbReference>
<dbReference type="Gene3D" id="3.90.190.10">
    <property type="entry name" value="Protein tyrosine phosphatase superfamily"/>
    <property type="match status" value="1"/>
</dbReference>
<dbReference type="PROSITE" id="PS50055">
    <property type="entry name" value="TYR_PHOSPHATASE_PTP"/>
    <property type="match status" value="1"/>
</dbReference>
<accession>A0AA36FUH3</accession>
<dbReference type="PANTHER" id="PTHR46163">
    <property type="entry name" value="TYROSINE-PROTEIN PHOSPHATASE-RELATED"/>
    <property type="match status" value="1"/>
</dbReference>
<dbReference type="Pfam" id="PF00102">
    <property type="entry name" value="Y_phosphatase"/>
    <property type="match status" value="1"/>
</dbReference>
<evidence type="ECO:0000313" key="6">
    <source>
        <dbReference type="Proteomes" id="UP001177023"/>
    </source>
</evidence>
<dbReference type="PROSITE" id="PS50056">
    <property type="entry name" value="TYR_PHOSPHATASE_2"/>
    <property type="match status" value="1"/>
</dbReference>
<name>A0AA36FUH3_9BILA</name>
<gene>
    <name evidence="5" type="ORF">MSPICULIGERA_LOCUS24410</name>
    <name evidence="4" type="ORF">MSPICULIGERA_LOCUS6226</name>
</gene>
<sequence>MPRAAGVLAPRYRRAAAAEAAKASAEDDGTQVERPSRPAAKKSAANVSKKRAPNKDEKFEKALRQFALDNIKLTVPKMVDEFVAIKTDTQGIGKYTKAAFDANPEKNRYKDVYCVDGSRVVLNWPASKSDYIHGNWVHIPEKRRFICTQAPTETTIEDFWRMMWQEKCRSIVMLCNLVEQGKRKCEQYWPNEKGTTMDSGPVSVKCLSIQDVEEVLTLTRLELTTAESKDTLIVEHLCWNNWPDRGVPPNFLACLRLINRVKDLTPIVVHCSAGIGRTGTIVGLDVIMARLQKGENCTVDKVVRELRDARHGSVQMDIQYVYIARVLIALAENKKLVTKEELRDWLADYETLCKARGC</sequence>
<evidence type="ECO:0008006" key="7">
    <source>
        <dbReference type="Google" id="ProtNLM"/>
    </source>
</evidence>
<evidence type="ECO:0000259" key="2">
    <source>
        <dbReference type="PROSITE" id="PS50055"/>
    </source>
</evidence>
<organism evidence="4 6">
    <name type="scientific">Mesorhabditis spiculigera</name>
    <dbReference type="NCBI Taxonomy" id="96644"/>
    <lineage>
        <taxon>Eukaryota</taxon>
        <taxon>Metazoa</taxon>
        <taxon>Ecdysozoa</taxon>
        <taxon>Nematoda</taxon>
        <taxon>Chromadorea</taxon>
        <taxon>Rhabditida</taxon>
        <taxon>Rhabditina</taxon>
        <taxon>Rhabditomorpha</taxon>
        <taxon>Rhabditoidea</taxon>
        <taxon>Rhabditidae</taxon>
        <taxon>Mesorhabditinae</taxon>
        <taxon>Mesorhabditis</taxon>
    </lineage>
</organism>
<dbReference type="EMBL" id="CATQJA010001534">
    <property type="protein sequence ID" value="CAJ0567684.1"/>
    <property type="molecule type" value="Genomic_DNA"/>
</dbReference>
<dbReference type="PANTHER" id="PTHR46163:SF2">
    <property type="entry name" value="PROTEIN-TYROSINE PHOSPHATASE"/>
    <property type="match status" value="1"/>
</dbReference>
<protein>
    <recommendedName>
        <fullName evidence="7">Tyrosine phosphatase</fullName>
    </recommendedName>
</protein>
<dbReference type="InterPro" id="IPR000387">
    <property type="entry name" value="Tyr_Pase_dom"/>
</dbReference>
<dbReference type="CDD" id="cd00047">
    <property type="entry name" value="PTPc"/>
    <property type="match status" value="1"/>
</dbReference>